<comment type="similarity">
    <text evidence="2 6">Belongs to the copper transporter (Ctr) (TC 1.A.56) family. SLC31A subfamily.</text>
</comment>
<name>A0A4S9A0M8_AURPU</name>
<dbReference type="Pfam" id="PF04145">
    <property type="entry name" value="Ctr"/>
    <property type="match status" value="1"/>
</dbReference>
<comment type="subcellular location">
    <subcellularLocation>
        <location evidence="1 6">Membrane</location>
        <topology evidence="1 6">Multi-pass membrane protein</topology>
    </subcellularLocation>
</comment>
<dbReference type="Proteomes" id="UP000308802">
    <property type="component" value="Unassembled WGS sequence"/>
</dbReference>
<evidence type="ECO:0000313" key="7">
    <source>
        <dbReference type="EMBL" id="THW72415.1"/>
    </source>
</evidence>
<organism evidence="7 8">
    <name type="scientific">Aureobasidium pullulans</name>
    <name type="common">Black yeast</name>
    <name type="synonym">Pullularia pullulans</name>
    <dbReference type="NCBI Taxonomy" id="5580"/>
    <lineage>
        <taxon>Eukaryota</taxon>
        <taxon>Fungi</taxon>
        <taxon>Dikarya</taxon>
        <taxon>Ascomycota</taxon>
        <taxon>Pezizomycotina</taxon>
        <taxon>Dothideomycetes</taxon>
        <taxon>Dothideomycetidae</taxon>
        <taxon>Dothideales</taxon>
        <taxon>Saccotheciaceae</taxon>
        <taxon>Aureobasidium</taxon>
    </lineage>
</organism>
<keyword evidence="6" id="KW-0406">Ion transport</keyword>
<keyword evidence="5 6" id="KW-0472">Membrane</keyword>
<proteinExistence type="inferred from homology"/>
<evidence type="ECO:0000256" key="4">
    <source>
        <dbReference type="ARBA" id="ARBA00022989"/>
    </source>
</evidence>
<accession>A0A4S9A0M8</accession>
<feature type="transmembrane region" description="Helical" evidence="6">
    <location>
        <begin position="114"/>
        <end position="132"/>
    </location>
</feature>
<dbReference type="InterPro" id="IPR007274">
    <property type="entry name" value="Cop_transporter"/>
</dbReference>
<protein>
    <recommendedName>
        <fullName evidence="6">Copper transport protein</fullName>
    </recommendedName>
</protein>
<feature type="transmembrane region" description="Helical" evidence="6">
    <location>
        <begin position="226"/>
        <end position="244"/>
    </location>
</feature>
<keyword evidence="6" id="KW-0186">Copper</keyword>
<evidence type="ECO:0000256" key="5">
    <source>
        <dbReference type="ARBA" id="ARBA00023136"/>
    </source>
</evidence>
<dbReference type="EMBL" id="QZAO01000229">
    <property type="protein sequence ID" value="THW72415.1"/>
    <property type="molecule type" value="Genomic_DNA"/>
</dbReference>
<evidence type="ECO:0000256" key="2">
    <source>
        <dbReference type="ARBA" id="ARBA00006921"/>
    </source>
</evidence>
<evidence type="ECO:0000313" key="8">
    <source>
        <dbReference type="Proteomes" id="UP000308802"/>
    </source>
</evidence>
<dbReference type="GO" id="GO:0016020">
    <property type="term" value="C:membrane"/>
    <property type="evidence" value="ECO:0007669"/>
    <property type="project" value="UniProtKB-SubCell"/>
</dbReference>
<comment type="caution">
    <text evidence="7">The sequence shown here is derived from an EMBL/GenBank/DDBJ whole genome shotgun (WGS) entry which is preliminary data.</text>
</comment>
<keyword evidence="6" id="KW-0187">Copper transport</keyword>
<evidence type="ECO:0000256" key="6">
    <source>
        <dbReference type="RuleBase" id="RU367022"/>
    </source>
</evidence>
<keyword evidence="4 6" id="KW-1133">Transmembrane helix</keyword>
<evidence type="ECO:0000256" key="1">
    <source>
        <dbReference type="ARBA" id="ARBA00004141"/>
    </source>
</evidence>
<evidence type="ECO:0000256" key="3">
    <source>
        <dbReference type="ARBA" id="ARBA00022692"/>
    </source>
</evidence>
<dbReference type="PANTHER" id="PTHR12483:SF73">
    <property type="entry name" value="COPPER TRANSPORT PROTEIN CTR3"/>
    <property type="match status" value="1"/>
</dbReference>
<reference evidence="7 8" key="1">
    <citation type="submission" date="2018-10" db="EMBL/GenBank/DDBJ databases">
        <title>Fifty Aureobasidium pullulans genomes reveal a recombining polyextremotolerant generalist.</title>
        <authorList>
            <person name="Gostincar C."/>
            <person name="Turk M."/>
            <person name="Zajc J."/>
            <person name="Gunde-Cimerman N."/>
        </authorList>
    </citation>
    <scope>NUCLEOTIDE SEQUENCE [LARGE SCALE GENOMIC DNA]</scope>
    <source>
        <strain evidence="7 8">EXF-10659</strain>
    </source>
</reference>
<dbReference type="GO" id="GO:0005375">
    <property type="term" value="F:copper ion transmembrane transporter activity"/>
    <property type="evidence" value="ECO:0007669"/>
    <property type="project" value="UniProtKB-UniRule"/>
</dbReference>
<dbReference type="AlphaFoldDB" id="A0A4S9A0M8"/>
<gene>
    <name evidence="7" type="ORF">D6D19_06538</name>
</gene>
<sequence length="263" mass="28556">MYGMSMSSSMAMATTTSMDMAGMVSSAPTASSTASMDMGGAMDMDMGMGSCKISKCTMFLRLVQPSTESVTIRNSLRTGGPMLKTLCISAVQMALREMARRFISESWHITSNGMFAGSCIGVILLVMVLELLRRLAREHDRMILAHHRRLVASTINENLANECACPTTVSTSKAASTATASALATCIKTRAFKPTLPQQMVRALLHCLQFAVAYFIMLLAMYYNGYIIICIFIGAYLGFFVFGWEKLGGDTDKSHDEATICCG</sequence>
<keyword evidence="3 6" id="KW-0812">Transmembrane</keyword>
<keyword evidence="6" id="KW-0813">Transport</keyword>
<dbReference type="PANTHER" id="PTHR12483">
    <property type="entry name" value="SOLUTE CARRIER FAMILY 31 COPPER TRANSPORTERS"/>
    <property type="match status" value="1"/>
</dbReference>